<dbReference type="RefSeq" id="WP_380079298.1">
    <property type="nucleotide sequence ID" value="NZ_JBHRZF010000167.1"/>
</dbReference>
<accession>A0ABV8A8B2</accession>
<sequence>MATTLADLENPDFAYDSRGQPVDVVGNNDIDPIMALSSFADETPRGLGFETTPNGWRLSVPHYSTSRLLKALGGILGPGVMLFAFMQFNNASSSMLNRRFSFGSFDLIFGAVILLAVIPALWNLLNTLLARTYMESDGEQVIIREGLWPLPQTHSFAWSEVQRVRAVDTTLKEERRDSDGDRYTVNVRHSFLQLLGPRRQVAFARNVYGANFWELRDFLQGELNRRSRRDRHATGSMKP</sequence>
<feature type="transmembrane region" description="Helical" evidence="1">
    <location>
        <begin position="68"/>
        <end position="87"/>
    </location>
</feature>
<protein>
    <recommendedName>
        <fullName evidence="4">PH domain-containing protein</fullName>
    </recommendedName>
</protein>
<name>A0ABV8A8B2_9DEIO</name>
<evidence type="ECO:0000256" key="1">
    <source>
        <dbReference type="SAM" id="Phobius"/>
    </source>
</evidence>
<comment type="caution">
    <text evidence="2">The sequence shown here is derived from an EMBL/GenBank/DDBJ whole genome shotgun (WGS) entry which is preliminary data.</text>
</comment>
<proteinExistence type="predicted"/>
<evidence type="ECO:0000313" key="3">
    <source>
        <dbReference type="Proteomes" id="UP001595748"/>
    </source>
</evidence>
<keyword evidence="1" id="KW-0472">Membrane</keyword>
<keyword evidence="1" id="KW-1133">Transmembrane helix</keyword>
<feature type="transmembrane region" description="Helical" evidence="1">
    <location>
        <begin position="107"/>
        <end position="125"/>
    </location>
</feature>
<evidence type="ECO:0008006" key="4">
    <source>
        <dbReference type="Google" id="ProtNLM"/>
    </source>
</evidence>
<reference evidence="3" key="1">
    <citation type="journal article" date="2019" name="Int. J. Syst. Evol. Microbiol.">
        <title>The Global Catalogue of Microorganisms (GCM) 10K type strain sequencing project: providing services to taxonomists for standard genome sequencing and annotation.</title>
        <authorList>
            <consortium name="The Broad Institute Genomics Platform"/>
            <consortium name="The Broad Institute Genome Sequencing Center for Infectious Disease"/>
            <person name="Wu L."/>
            <person name="Ma J."/>
        </authorList>
    </citation>
    <scope>NUCLEOTIDE SEQUENCE [LARGE SCALE GENOMIC DNA]</scope>
    <source>
        <strain evidence="3">CCTCC AB 2013263</strain>
    </source>
</reference>
<evidence type="ECO:0000313" key="2">
    <source>
        <dbReference type="EMBL" id="MFC3861924.1"/>
    </source>
</evidence>
<dbReference type="Proteomes" id="UP001595748">
    <property type="component" value="Unassembled WGS sequence"/>
</dbReference>
<organism evidence="2 3">
    <name type="scientific">Deinococcus antarcticus</name>
    <dbReference type="NCBI Taxonomy" id="1298767"/>
    <lineage>
        <taxon>Bacteria</taxon>
        <taxon>Thermotogati</taxon>
        <taxon>Deinococcota</taxon>
        <taxon>Deinococci</taxon>
        <taxon>Deinococcales</taxon>
        <taxon>Deinococcaceae</taxon>
        <taxon>Deinococcus</taxon>
    </lineage>
</organism>
<gene>
    <name evidence="2" type="ORF">ACFOPQ_14240</name>
</gene>
<dbReference type="EMBL" id="JBHRZF010000167">
    <property type="protein sequence ID" value="MFC3861924.1"/>
    <property type="molecule type" value="Genomic_DNA"/>
</dbReference>
<keyword evidence="1" id="KW-0812">Transmembrane</keyword>
<keyword evidence="3" id="KW-1185">Reference proteome</keyword>